<dbReference type="InterPro" id="IPR012460">
    <property type="entry name" value="DUF1667"/>
</dbReference>
<dbReference type="PANTHER" id="PTHR39450">
    <property type="entry name" value="MOLYBDOPTERIN OXIDOREDUCTASE, 4FE-4S CLUSTER-BINDING SUBUNIT"/>
    <property type="match status" value="1"/>
</dbReference>
<dbReference type="Proteomes" id="UP000433359">
    <property type="component" value="Unassembled WGS sequence"/>
</dbReference>
<sequence>MGQTKIICIGCPKGCPITVTYEDKTITNIEGFGCKNGESYARNEFTSPVRVFTSTVKVDNGEFALVPVKTAGSVPKNMLMECAKESCRITVKAPVNVGDVICEDFCGTGIKLVATRDVLCQ</sequence>
<dbReference type="InterPro" id="IPR036593">
    <property type="entry name" value="CPE0013-like_sf"/>
</dbReference>
<dbReference type="Gene3D" id="3.10.530.10">
    <property type="entry name" value="CPE0013-like"/>
    <property type="match status" value="1"/>
</dbReference>
<dbReference type="EMBL" id="VULP01000001">
    <property type="protein sequence ID" value="MSU80960.1"/>
    <property type="molecule type" value="Genomic_DNA"/>
</dbReference>
<comment type="caution">
    <text evidence="1">The sequence shown here is derived from an EMBL/GenBank/DDBJ whole genome shotgun (WGS) entry which is preliminary data.</text>
</comment>
<organism evidence="1 2">
    <name type="scientific">Anaerobutyricum soehngenii</name>
    <dbReference type="NCBI Taxonomy" id="105843"/>
    <lineage>
        <taxon>Bacteria</taxon>
        <taxon>Bacillati</taxon>
        <taxon>Bacillota</taxon>
        <taxon>Clostridia</taxon>
        <taxon>Lachnospirales</taxon>
        <taxon>Lachnospiraceae</taxon>
        <taxon>Anaerobutyricum</taxon>
    </lineage>
</organism>
<dbReference type="PANTHER" id="PTHR39450:SF1">
    <property type="entry name" value="DUF1667 DOMAIN-CONTAINING PROTEIN"/>
    <property type="match status" value="1"/>
</dbReference>
<gene>
    <name evidence="1" type="ORF">FYJ25_00950</name>
</gene>
<dbReference type="RefSeq" id="WP_154580299.1">
    <property type="nucleotide sequence ID" value="NZ_VULP01000001.1"/>
</dbReference>
<proteinExistence type="predicted"/>
<name>A0A6N7YEV4_9FIRM</name>
<evidence type="ECO:0000313" key="1">
    <source>
        <dbReference type="EMBL" id="MSU80960.1"/>
    </source>
</evidence>
<protein>
    <submittedName>
        <fullName evidence="1">DUF1667 domain-containing protein</fullName>
    </submittedName>
</protein>
<dbReference type="AlphaFoldDB" id="A0A6N7YEV4"/>
<accession>A0A6N7YEV4</accession>
<evidence type="ECO:0000313" key="2">
    <source>
        <dbReference type="Proteomes" id="UP000433359"/>
    </source>
</evidence>
<dbReference type="Pfam" id="PF07892">
    <property type="entry name" value="DUF1667"/>
    <property type="match status" value="1"/>
</dbReference>
<reference evidence="1 2" key="1">
    <citation type="submission" date="2019-08" db="EMBL/GenBank/DDBJ databases">
        <title>In-depth cultivation of the pig gut microbiome towards novel bacterial diversity and tailored functional studies.</title>
        <authorList>
            <person name="Wylensek D."/>
            <person name="Hitch T.C.A."/>
            <person name="Clavel T."/>
        </authorList>
    </citation>
    <scope>NUCLEOTIDE SEQUENCE [LARGE SCALE GENOMIC DNA]</scope>
    <source>
        <strain evidence="1 2">BSM-383-APC-4H</strain>
    </source>
</reference>
<dbReference type="SUPFAM" id="SSF160148">
    <property type="entry name" value="CPE0013-like"/>
    <property type="match status" value="1"/>
</dbReference>